<dbReference type="GO" id="GO:0022857">
    <property type="term" value="F:transmembrane transporter activity"/>
    <property type="evidence" value="ECO:0007669"/>
    <property type="project" value="InterPro"/>
</dbReference>
<organism evidence="9">
    <name type="scientific">candidate division WOR-3 bacterium</name>
    <dbReference type="NCBI Taxonomy" id="2052148"/>
    <lineage>
        <taxon>Bacteria</taxon>
        <taxon>Bacteria division WOR-3</taxon>
    </lineage>
</organism>
<evidence type="ECO:0000256" key="3">
    <source>
        <dbReference type="ARBA" id="ARBA00022475"/>
    </source>
</evidence>
<dbReference type="GO" id="GO:0015031">
    <property type="term" value="P:protein transport"/>
    <property type="evidence" value="ECO:0007669"/>
    <property type="project" value="UniProtKB-KW"/>
</dbReference>
<name>A0A7V0T6I7_UNCW3</name>
<dbReference type="Gene3D" id="3.30.420.270">
    <property type="match status" value="1"/>
</dbReference>
<gene>
    <name evidence="9" type="ORF">ENN51_05585</name>
</gene>
<accession>A0A7V0T6I7</accession>
<keyword evidence="4 7" id="KW-0812">Transmembrane</keyword>
<protein>
    <submittedName>
        <fullName evidence="9">Biopolymer transporter ExbD</fullName>
    </submittedName>
</protein>
<evidence type="ECO:0000256" key="8">
    <source>
        <dbReference type="SAM" id="Phobius"/>
    </source>
</evidence>
<evidence type="ECO:0000256" key="7">
    <source>
        <dbReference type="RuleBase" id="RU003879"/>
    </source>
</evidence>
<keyword evidence="6 8" id="KW-0472">Membrane</keyword>
<sequence>MKSVSIDILPMAAVGLILVLVMMIIAPMTMAHNDTPVTVPLARTAERKVEENLTISYTVEHELLLNDVRYEDLTSLGLQLEQEILRDPYILVVIRADKEVLHSEVLDILALARRAGALRIACATKRLDEGNS</sequence>
<keyword evidence="5 8" id="KW-1133">Transmembrane helix</keyword>
<keyword evidence="7" id="KW-0653">Protein transport</keyword>
<dbReference type="Pfam" id="PF02472">
    <property type="entry name" value="ExbD"/>
    <property type="match status" value="1"/>
</dbReference>
<evidence type="ECO:0000256" key="2">
    <source>
        <dbReference type="ARBA" id="ARBA00005811"/>
    </source>
</evidence>
<reference evidence="9" key="1">
    <citation type="journal article" date="2020" name="mSystems">
        <title>Genome- and Community-Level Interaction Insights into Carbon Utilization and Element Cycling Functions of Hydrothermarchaeota in Hydrothermal Sediment.</title>
        <authorList>
            <person name="Zhou Z."/>
            <person name="Liu Y."/>
            <person name="Xu W."/>
            <person name="Pan J."/>
            <person name="Luo Z.H."/>
            <person name="Li M."/>
        </authorList>
    </citation>
    <scope>NUCLEOTIDE SEQUENCE [LARGE SCALE GENOMIC DNA]</scope>
    <source>
        <strain evidence="9">SpSt-1182</strain>
    </source>
</reference>
<dbReference type="GO" id="GO:0005886">
    <property type="term" value="C:plasma membrane"/>
    <property type="evidence" value="ECO:0007669"/>
    <property type="project" value="UniProtKB-SubCell"/>
</dbReference>
<dbReference type="EMBL" id="DSBX01000207">
    <property type="protein sequence ID" value="HDQ99736.1"/>
    <property type="molecule type" value="Genomic_DNA"/>
</dbReference>
<comment type="caution">
    <text evidence="9">The sequence shown here is derived from an EMBL/GenBank/DDBJ whole genome shotgun (WGS) entry which is preliminary data.</text>
</comment>
<evidence type="ECO:0000256" key="6">
    <source>
        <dbReference type="ARBA" id="ARBA00023136"/>
    </source>
</evidence>
<evidence type="ECO:0000256" key="1">
    <source>
        <dbReference type="ARBA" id="ARBA00004162"/>
    </source>
</evidence>
<evidence type="ECO:0000256" key="4">
    <source>
        <dbReference type="ARBA" id="ARBA00022692"/>
    </source>
</evidence>
<keyword evidence="7" id="KW-0813">Transport</keyword>
<dbReference type="Proteomes" id="UP000885672">
    <property type="component" value="Unassembled WGS sequence"/>
</dbReference>
<evidence type="ECO:0000313" key="9">
    <source>
        <dbReference type="EMBL" id="HDQ99736.1"/>
    </source>
</evidence>
<evidence type="ECO:0000256" key="5">
    <source>
        <dbReference type="ARBA" id="ARBA00022989"/>
    </source>
</evidence>
<dbReference type="AlphaFoldDB" id="A0A7V0T6I7"/>
<keyword evidence="3" id="KW-1003">Cell membrane</keyword>
<feature type="transmembrane region" description="Helical" evidence="8">
    <location>
        <begin position="6"/>
        <end position="26"/>
    </location>
</feature>
<dbReference type="InterPro" id="IPR003400">
    <property type="entry name" value="ExbD"/>
</dbReference>
<proteinExistence type="inferred from homology"/>
<comment type="similarity">
    <text evidence="2 7">Belongs to the ExbD/TolR family.</text>
</comment>
<comment type="subcellular location">
    <subcellularLocation>
        <location evidence="1">Cell membrane</location>
        <topology evidence="1">Single-pass membrane protein</topology>
    </subcellularLocation>
    <subcellularLocation>
        <location evidence="7">Cell membrane</location>
        <topology evidence="7">Single-pass type II membrane protein</topology>
    </subcellularLocation>
</comment>